<comment type="caution">
    <text evidence="2">The sequence shown here is derived from an EMBL/GenBank/DDBJ whole genome shotgun (WGS) entry which is preliminary data.</text>
</comment>
<feature type="signal peptide" evidence="1">
    <location>
        <begin position="1"/>
        <end position="18"/>
    </location>
</feature>
<feature type="chain" id="PRO_5034552188" evidence="1">
    <location>
        <begin position="19"/>
        <end position="190"/>
    </location>
</feature>
<organism evidence="2 3">
    <name type="scientific">Tetrapyrgos nigripes</name>
    <dbReference type="NCBI Taxonomy" id="182062"/>
    <lineage>
        <taxon>Eukaryota</taxon>
        <taxon>Fungi</taxon>
        <taxon>Dikarya</taxon>
        <taxon>Basidiomycota</taxon>
        <taxon>Agaricomycotina</taxon>
        <taxon>Agaricomycetes</taxon>
        <taxon>Agaricomycetidae</taxon>
        <taxon>Agaricales</taxon>
        <taxon>Marasmiineae</taxon>
        <taxon>Marasmiaceae</taxon>
        <taxon>Tetrapyrgos</taxon>
    </lineage>
</organism>
<evidence type="ECO:0000313" key="2">
    <source>
        <dbReference type="EMBL" id="KAF5365285.1"/>
    </source>
</evidence>
<name>A0A8H5LPL6_9AGAR</name>
<dbReference type="Proteomes" id="UP000559256">
    <property type="component" value="Unassembled WGS sequence"/>
</dbReference>
<dbReference type="AlphaFoldDB" id="A0A8H5LPL6"/>
<protein>
    <submittedName>
        <fullName evidence="2">Uncharacterized protein</fullName>
    </submittedName>
</protein>
<dbReference type="OrthoDB" id="2734890at2759"/>
<evidence type="ECO:0000313" key="3">
    <source>
        <dbReference type="Proteomes" id="UP000559256"/>
    </source>
</evidence>
<keyword evidence="3" id="KW-1185">Reference proteome</keyword>
<dbReference type="EMBL" id="JAACJM010000028">
    <property type="protein sequence ID" value="KAF5365285.1"/>
    <property type="molecule type" value="Genomic_DNA"/>
</dbReference>
<gene>
    <name evidence="2" type="ORF">D9758_005330</name>
</gene>
<evidence type="ECO:0000256" key="1">
    <source>
        <dbReference type="SAM" id="SignalP"/>
    </source>
</evidence>
<sequence length="190" mass="20698">MKFSIALTAVSFAAFASAAPAGGPGLENFYCNQARDARGTRNGVFNQGCLELVDDCLNTLNTTHSADIWGVKHCVGAAFCDGTENLLHLAKCQNQAIDSTDGTSPSLNYNIWAGIVGDCAWNPEGSCPMTRQNFIDFVYGSFSDINIAPDAYPDSSLVIKNWWDPLKEWTATGNTIPYLNLNDWLHYSQS</sequence>
<proteinExistence type="predicted"/>
<reference evidence="2 3" key="1">
    <citation type="journal article" date="2020" name="ISME J.">
        <title>Uncovering the hidden diversity of litter-decomposition mechanisms in mushroom-forming fungi.</title>
        <authorList>
            <person name="Floudas D."/>
            <person name="Bentzer J."/>
            <person name="Ahren D."/>
            <person name="Johansson T."/>
            <person name="Persson P."/>
            <person name="Tunlid A."/>
        </authorList>
    </citation>
    <scope>NUCLEOTIDE SEQUENCE [LARGE SCALE GENOMIC DNA]</scope>
    <source>
        <strain evidence="2 3">CBS 291.85</strain>
    </source>
</reference>
<keyword evidence="1" id="KW-0732">Signal</keyword>
<accession>A0A8H5LPL6</accession>